<gene>
    <name evidence="1" type="ORF">BEL05_06260</name>
</gene>
<organism evidence="1 2">
    <name type="scientific">Shewanella colwelliana</name>
    <name type="common">Alteromonas colwelliana</name>
    <dbReference type="NCBI Taxonomy" id="23"/>
    <lineage>
        <taxon>Bacteria</taxon>
        <taxon>Pseudomonadati</taxon>
        <taxon>Pseudomonadota</taxon>
        <taxon>Gammaproteobacteria</taxon>
        <taxon>Alteromonadales</taxon>
        <taxon>Shewanellaceae</taxon>
        <taxon>Shewanella</taxon>
    </lineage>
</organism>
<sequence>MNKLYYVYDPMCSWCWGFKPTWGKIERALSGEVEIVYLLGGLAPDSDQPMPAAMQQQIAAHWHRIESQLGTKFNHEFWTINTPRRSTYPACRAILAARAQQAEPQMLTAIQEAYYLQARNPSDNVVLIDLANNLGLDKARFCIDLLSETTQQALLAEIHFTRSIGGNSFPSLFVHTPAGITPIIVDYQNADTSIQQVREAIEFK</sequence>
<dbReference type="InterPro" id="IPR036249">
    <property type="entry name" value="Thioredoxin-like_sf"/>
</dbReference>
<proteinExistence type="predicted"/>
<dbReference type="Gene3D" id="1.10.472.60">
    <property type="entry name" value="putative protein disulfide isomerase domain"/>
    <property type="match status" value="1"/>
</dbReference>
<comment type="caution">
    <text evidence="1">The sequence shown here is derived from an EMBL/GenBank/DDBJ whole genome shotgun (WGS) entry which is preliminary data.</text>
</comment>
<dbReference type="SUPFAM" id="SSF52833">
    <property type="entry name" value="Thioredoxin-like"/>
    <property type="match status" value="1"/>
</dbReference>
<accession>A0A1E5IR20</accession>
<dbReference type="Gene3D" id="3.40.30.10">
    <property type="entry name" value="Glutaredoxin"/>
    <property type="match status" value="1"/>
</dbReference>
<evidence type="ECO:0000313" key="2">
    <source>
        <dbReference type="Proteomes" id="UP000095230"/>
    </source>
</evidence>
<dbReference type="Pfam" id="PF13743">
    <property type="entry name" value="Thioredoxin_5"/>
    <property type="match status" value="1"/>
</dbReference>
<dbReference type="CDD" id="cd03025">
    <property type="entry name" value="DsbA_FrnE_like"/>
    <property type="match status" value="1"/>
</dbReference>
<dbReference type="EMBL" id="MCBT01000044">
    <property type="protein sequence ID" value="OEG72999.1"/>
    <property type="molecule type" value="Genomic_DNA"/>
</dbReference>
<name>A0A1E5IR20_SHECO</name>
<dbReference type="AlphaFoldDB" id="A0A1E5IR20"/>
<reference evidence="1 2" key="1">
    <citation type="submission" date="2016-07" db="EMBL/GenBank/DDBJ databases">
        <title>Whole-genome of two Shewanella species isolated from a digestive organ of sea cucumber Apostichopus japonicus Selenka 1867.</title>
        <authorList>
            <person name="Hong H.-H."/>
            <person name="Choi H."/>
            <person name="Cheon S."/>
            <person name="Oh J.-S."/>
            <person name="Lee H.-G."/>
            <person name="Park C."/>
        </authorList>
    </citation>
    <scope>NUCLEOTIDE SEQUENCE [LARGE SCALE GENOMIC DNA]</scope>
    <source>
        <strain evidence="1 2">CSB03KR</strain>
    </source>
</reference>
<dbReference type="OrthoDB" id="9813770at2"/>
<protein>
    <submittedName>
        <fullName evidence="1">Thioredoxin</fullName>
    </submittedName>
</protein>
<dbReference type="Proteomes" id="UP000095230">
    <property type="component" value="Unassembled WGS sequence"/>
</dbReference>
<dbReference type="PANTHER" id="PTHR13887:SF54">
    <property type="entry name" value="DSBA FAMILY PROTEIN"/>
    <property type="match status" value="1"/>
</dbReference>
<dbReference type="RefSeq" id="WP_069671605.1">
    <property type="nucleotide sequence ID" value="NZ_MCBT01000044.1"/>
</dbReference>
<dbReference type="PANTHER" id="PTHR13887">
    <property type="entry name" value="GLUTATHIONE S-TRANSFERASE KAPPA"/>
    <property type="match status" value="1"/>
</dbReference>
<evidence type="ECO:0000313" key="1">
    <source>
        <dbReference type="EMBL" id="OEG72999.1"/>
    </source>
</evidence>